<dbReference type="InterPro" id="IPR006047">
    <property type="entry name" value="GH13_cat_dom"/>
</dbReference>
<dbReference type="STRING" id="1090615.SAMN04515671_1677"/>
<dbReference type="Gene3D" id="3.20.20.80">
    <property type="entry name" value="Glycosidases"/>
    <property type="match status" value="1"/>
</dbReference>
<evidence type="ECO:0000256" key="1">
    <source>
        <dbReference type="ARBA" id="ARBA00008061"/>
    </source>
</evidence>
<dbReference type="FunFam" id="3.20.20.80:FF:000064">
    <property type="entry name" value="Oligo-1,6-glucosidase"/>
    <property type="match status" value="2"/>
</dbReference>
<dbReference type="PANTHER" id="PTHR10357">
    <property type="entry name" value="ALPHA-AMYLASE FAMILY MEMBER"/>
    <property type="match status" value="1"/>
</dbReference>
<dbReference type="FunFam" id="3.90.400.10:FF:000002">
    <property type="entry name" value="Sucrose isomerase"/>
    <property type="match status" value="1"/>
</dbReference>
<feature type="region of interest" description="Disordered" evidence="4">
    <location>
        <begin position="1"/>
        <end position="31"/>
    </location>
</feature>
<evidence type="ECO:0000256" key="2">
    <source>
        <dbReference type="ARBA" id="ARBA00022801"/>
    </source>
</evidence>
<dbReference type="Proteomes" id="UP000198741">
    <property type="component" value="Chromosome I"/>
</dbReference>
<proteinExistence type="inferred from homology"/>
<dbReference type="GO" id="GO:0009313">
    <property type="term" value="P:oligosaccharide catabolic process"/>
    <property type="evidence" value="ECO:0007669"/>
    <property type="project" value="TreeGrafter"/>
</dbReference>
<dbReference type="Gene3D" id="2.60.40.1180">
    <property type="entry name" value="Golgi alpha-mannosidase II"/>
    <property type="match status" value="1"/>
</dbReference>
<dbReference type="AlphaFoldDB" id="A0A1H0LI89"/>
<dbReference type="EMBL" id="LT629710">
    <property type="protein sequence ID" value="SDO67899.1"/>
    <property type="molecule type" value="Genomic_DNA"/>
</dbReference>
<evidence type="ECO:0000256" key="3">
    <source>
        <dbReference type="ARBA" id="ARBA00023295"/>
    </source>
</evidence>
<comment type="similarity">
    <text evidence="1">Belongs to the glycosyl hydrolase 13 family.</text>
</comment>
<dbReference type="SMART" id="SM00642">
    <property type="entry name" value="Aamy"/>
    <property type="match status" value="1"/>
</dbReference>
<name>A0A1H0LI89_9ACTN</name>
<dbReference type="InterPro" id="IPR017853">
    <property type="entry name" value="GH"/>
</dbReference>
<dbReference type="SUPFAM" id="SSF51445">
    <property type="entry name" value="(Trans)glycosidases"/>
    <property type="match status" value="1"/>
</dbReference>
<keyword evidence="7" id="KW-1185">Reference proteome</keyword>
<gene>
    <name evidence="6" type="ORF">SAMN04515671_1677</name>
</gene>
<feature type="domain" description="Glycosyl hydrolase family 13 catalytic" evidence="5">
    <location>
        <begin position="44"/>
        <end position="459"/>
    </location>
</feature>
<dbReference type="PANTHER" id="PTHR10357:SF184">
    <property type="entry name" value="OLIGO-1,6-GLUCOSIDASE 1"/>
    <property type="match status" value="1"/>
</dbReference>
<accession>A0A1H0LI89</accession>
<sequence length="594" mass="65779">MNPPAGSVTGRESTSAVQPIAPAEPVAAGENRPPDWWKSSVVYQIYPRSFADSNGDGIGDIPGITGKVDYLHRLGVDVVWLSPVYRSPMDDNGYDISDYQDVDPAFGTLADLDELIAALHGRGMKLVMDLVVNHTSDEHPWFIESRDPLSSKRDWYWWRPARDGFEPGAEGAEPTNWGSAFSGSAWELDRNSGQYFLHMFSRKQPDLNWENPQVRQAVYAMMNWWVDRGVDGFRMDVINLISKPARFDDGPVGPNQKYSSSFAAIANGDRLHEFLAEMNAQVGLTERNLITVGEMPGSTIDTARAVTDPANRELDMVFTFEHVGLDAKPGGQKFDLHPLSLPALKQNLEAWQVGLADVGWNSLYWDNHDQPRAVSRFGDDSPAHRVNSAKTLATVQHMHRGTPYVYQGEELGMTNTYFVDIGQYQDIESVNYHADAMSLGLEAETVLAGLAARSRDNARTPVQWNDSAQAGFSTGQPWLPVNPNYVTINAAAAENDPDSVFHHFRQLIALRKSHRIVVEGRFELLLPEHEQIWALTRTLGRQMLVMIANCSSAPAALPAGAVPDLTQAQVLVTTHGASTAAELQPWESRIHLLG</sequence>
<dbReference type="Pfam" id="PF00128">
    <property type="entry name" value="Alpha-amylase"/>
    <property type="match status" value="1"/>
</dbReference>
<dbReference type="NCBIfam" id="NF008183">
    <property type="entry name" value="PRK10933.1"/>
    <property type="match status" value="1"/>
</dbReference>
<protein>
    <submittedName>
        <fullName evidence="6">Oligo-1,6-glucosidase</fullName>
    </submittedName>
</protein>
<evidence type="ECO:0000313" key="6">
    <source>
        <dbReference type="EMBL" id="SDO67899.1"/>
    </source>
</evidence>
<dbReference type="Gene3D" id="3.90.400.10">
    <property type="entry name" value="Oligo-1,6-glucosidase, Domain 2"/>
    <property type="match status" value="1"/>
</dbReference>
<keyword evidence="2" id="KW-0378">Hydrolase</keyword>
<keyword evidence="3" id="KW-0326">Glycosidase</keyword>
<evidence type="ECO:0000313" key="7">
    <source>
        <dbReference type="Proteomes" id="UP000198741"/>
    </source>
</evidence>
<evidence type="ECO:0000259" key="5">
    <source>
        <dbReference type="SMART" id="SM00642"/>
    </source>
</evidence>
<organism evidence="6 7">
    <name type="scientific">Nakamurella panacisegetis</name>
    <dbReference type="NCBI Taxonomy" id="1090615"/>
    <lineage>
        <taxon>Bacteria</taxon>
        <taxon>Bacillati</taxon>
        <taxon>Actinomycetota</taxon>
        <taxon>Actinomycetes</taxon>
        <taxon>Nakamurellales</taxon>
        <taxon>Nakamurellaceae</taxon>
        <taxon>Nakamurella</taxon>
    </lineage>
</organism>
<dbReference type="GO" id="GO:0004556">
    <property type="term" value="F:alpha-amylase activity"/>
    <property type="evidence" value="ECO:0007669"/>
    <property type="project" value="TreeGrafter"/>
</dbReference>
<dbReference type="InterPro" id="IPR013780">
    <property type="entry name" value="Glyco_hydro_b"/>
</dbReference>
<reference evidence="6 7" key="1">
    <citation type="submission" date="2016-10" db="EMBL/GenBank/DDBJ databases">
        <authorList>
            <person name="de Groot N.N."/>
        </authorList>
    </citation>
    <scope>NUCLEOTIDE SEQUENCE [LARGE SCALE GENOMIC DNA]</scope>
    <source>
        <strain evidence="7">P4-7,KCTC 19426,CECT 7604</strain>
    </source>
</reference>
<dbReference type="CDD" id="cd11333">
    <property type="entry name" value="AmyAc_SI_OligoGlu_DGase"/>
    <property type="match status" value="1"/>
</dbReference>
<evidence type="ECO:0000256" key="4">
    <source>
        <dbReference type="SAM" id="MobiDB-lite"/>
    </source>
</evidence>
<dbReference type="SUPFAM" id="SSF51011">
    <property type="entry name" value="Glycosyl hydrolase domain"/>
    <property type="match status" value="1"/>
</dbReference>
<dbReference type="InterPro" id="IPR045857">
    <property type="entry name" value="O16G_dom_2"/>
</dbReference>